<dbReference type="PROSITE" id="PS50076">
    <property type="entry name" value="DNAJ_2"/>
    <property type="match status" value="1"/>
</dbReference>
<dbReference type="InterPro" id="IPR001623">
    <property type="entry name" value="DnaJ_domain"/>
</dbReference>
<dbReference type="InterPro" id="IPR036869">
    <property type="entry name" value="J_dom_sf"/>
</dbReference>
<feature type="domain" description="J" evidence="1">
    <location>
        <begin position="57"/>
        <end position="111"/>
    </location>
</feature>
<protein>
    <recommendedName>
        <fullName evidence="1">J domain-containing protein</fullName>
    </recommendedName>
</protein>
<name>X1MAV2_9ZZZZ</name>
<dbReference type="EMBL" id="BARV01007720">
    <property type="protein sequence ID" value="GAI11820.1"/>
    <property type="molecule type" value="Genomic_DNA"/>
</dbReference>
<proteinExistence type="predicted"/>
<dbReference type="SMART" id="SM00271">
    <property type="entry name" value="DnaJ"/>
    <property type="match status" value="1"/>
</dbReference>
<sequence length="111" mass="12426">MAKKLTPGQIVKELNDIVETFSGKSISSWVQEAWEKSQKTTIGQAAAGVERAARAVDPYAVLGLPHSASLEDVERRYRQLSFIYHPDKEGGYEEAMKLLNNAYETIKKGRK</sequence>
<reference evidence="2" key="1">
    <citation type="journal article" date="2014" name="Front. Microbiol.">
        <title>High frequency of phylogenetically diverse reductive dehalogenase-homologous genes in deep subseafloor sedimentary metagenomes.</title>
        <authorList>
            <person name="Kawai M."/>
            <person name="Futagami T."/>
            <person name="Toyoda A."/>
            <person name="Takaki Y."/>
            <person name="Nishi S."/>
            <person name="Hori S."/>
            <person name="Arai W."/>
            <person name="Tsubouchi T."/>
            <person name="Morono Y."/>
            <person name="Uchiyama I."/>
            <person name="Ito T."/>
            <person name="Fujiyama A."/>
            <person name="Inagaki F."/>
            <person name="Takami H."/>
        </authorList>
    </citation>
    <scope>NUCLEOTIDE SEQUENCE</scope>
    <source>
        <strain evidence="2">Expedition CK06-06</strain>
    </source>
</reference>
<dbReference type="AlphaFoldDB" id="X1MAV2"/>
<evidence type="ECO:0000313" key="2">
    <source>
        <dbReference type="EMBL" id="GAI11820.1"/>
    </source>
</evidence>
<dbReference type="Gene3D" id="1.10.287.110">
    <property type="entry name" value="DnaJ domain"/>
    <property type="match status" value="1"/>
</dbReference>
<gene>
    <name evidence="2" type="ORF">S06H3_15673</name>
</gene>
<dbReference type="PRINTS" id="PR00625">
    <property type="entry name" value="JDOMAIN"/>
</dbReference>
<dbReference type="Pfam" id="PF00226">
    <property type="entry name" value="DnaJ"/>
    <property type="match status" value="1"/>
</dbReference>
<organism evidence="2">
    <name type="scientific">marine sediment metagenome</name>
    <dbReference type="NCBI Taxonomy" id="412755"/>
    <lineage>
        <taxon>unclassified sequences</taxon>
        <taxon>metagenomes</taxon>
        <taxon>ecological metagenomes</taxon>
    </lineage>
</organism>
<evidence type="ECO:0000259" key="1">
    <source>
        <dbReference type="PROSITE" id="PS50076"/>
    </source>
</evidence>
<dbReference type="PANTHER" id="PTHR24074">
    <property type="entry name" value="CO-CHAPERONE PROTEIN DJLA"/>
    <property type="match status" value="1"/>
</dbReference>
<dbReference type="SUPFAM" id="SSF46565">
    <property type="entry name" value="Chaperone J-domain"/>
    <property type="match status" value="1"/>
</dbReference>
<dbReference type="CDD" id="cd06257">
    <property type="entry name" value="DnaJ"/>
    <property type="match status" value="1"/>
</dbReference>
<comment type="caution">
    <text evidence="2">The sequence shown here is derived from an EMBL/GenBank/DDBJ whole genome shotgun (WGS) entry which is preliminary data.</text>
</comment>
<accession>X1MAV2</accession>
<dbReference type="InterPro" id="IPR050817">
    <property type="entry name" value="DjlA_DnaK_co-chaperone"/>
</dbReference>